<organism evidence="2 3">
    <name type="scientific">Vespula maculifrons</name>
    <name type="common">Eastern yellow jacket</name>
    <name type="synonym">Wasp</name>
    <dbReference type="NCBI Taxonomy" id="7453"/>
    <lineage>
        <taxon>Eukaryota</taxon>
        <taxon>Metazoa</taxon>
        <taxon>Ecdysozoa</taxon>
        <taxon>Arthropoda</taxon>
        <taxon>Hexapoda</taxon>
        <taxon>Insecta</taxon>
        <taxon>Pterygota</taxon>
        <taxon>Neoptera</taxon>
        <taxon>Endopterygota</taxon>
        <taxon>Hymenoptera</taxon>
        <taxon>Apocrita</taxon>
        <taxon>Aculeata</taxon>
        <taxon>Vespoidea</taxon>
        <taxon>Vespidae</taxon>
        <taxon>Vespinae</taxon>
        <taxon>Vespula</taxon>
    </lineage>
</organism>
<protein>
    <submittedName>
        <fullName evidence="2">Uncharacterized protein</fullName>
    </submittedName>
</protein>
<dbReference type="InterPro" id="IPR006631">
    <property type="entry name" value="DM4_12"/>
</dbReference>
<dbReference type="Pfam" id="PF07841">
    <property type="entry name" value="DM4_12"/>
    <property type="match status" value="2"/>
</dbReference>
<accession>A0ABD2CL07</accession>
<dbReference type="SMART" id="SM00718">
    <property type="entry name" value="DM4_12"/>
    <property type="match status" value="2"/>
</dbReference>
<dbReference type="Proteomes" id="UP001607303">
    <property type="component" value="Unassembled WGS sequence"/>
</dbReference>
<reference evidence="2 3" key="1">
    <citation type="journal article" date="2024" name="Ann. Entomol. Soc. Am.">
        <title>Genomic analyses of the southern and eastern yellowjacket wasps (Hymenoptera: Vespidae) reveal evolutionary signatures of social life.</title>
        <authorList>
            <person name="Catto M.A."/>
            <person name="Caine P.B."/>
            <person name="Orr S.E."/>
            <person name="Hunt B.G."/>
            <person name="Goodisman M.A.D."/>
        </authorList>
    </citation>
    <scope>NUCLEOTIDE SEQUENCE [LARGE SCALE GENOMIC DNA]</scope>
    <source>
        <strain evidence="2">232</strain>
        <tissue evidence="2">Head and thorax</tissue>
    </source>
</reference>
<dbReference type="EMBL" id="JAYRBN010000040">
    <property type="protein sequence ID" value="KAL2745775.1"/>
    <property type="molecule type" value="Genomic_DNA"/>
</dbReference>
<keyword evidence="1" id="KW-0472">Membrane</keyword>
<dbReference type="PANTHER" id="PTHR21398">
    <property type="entry name" value="AGAP007094-PA"/>
    <property type="match status" value="1"/>
</dbReference>
<comment type="caution">
    <text evidence="2">The sequence shown here is derived from an EMBL/GenBank/DDBJ whole genome shotgun (WGS) entry which is preliminary data.</text>
</comment>
<name>A0ABD2CL07_VESMC</name>
<keyword evidence="1" id="KW-0812">Transmembrane</keyword>
<proteinExistence type="predicted"/>
<keyword evidence="3" id="KW-1185">Reference proteome</keyword>
<feature type="transmembrane region" description="Helical" evidence="1">
    <location>
        <begin position="577"/>
        <end position="599"/>
    </location>
</feature>
<sequence>MYSIILPTLGATELPNKSHRHLQPTKKMRSLFEPSLKFLLIFYSLFHYSSAYRRDKRYLVFPTPSTNAATKVQLILGLGLPMEVDVSMIIGYVMKFNYVLPYNASYLTDSFVRYERSIDHDDSVKENNGFDVRTSNIPDSLTTSRWELYEIIESVLENSHYGKVCLLRMICEVADVPFNRMHGLAGQLFRVLFTPSTTSDTFRSHADQEYHGAELAGRQNPERCQSIFSECPERYTREPSERSSMSIQPIPLTTTLSVTLRILKSLRPWTTRCCLSSLDLCGHPNFRFYDSALPSIEILRLAWIQLSYEGKSSLRASKDRIILENSQANALGCFYCLASSETSGNSTKSKKIMSTAKRIVLFFLLLWKSENSYQRIDDIKDVIGLRGAAKVNDTTISSREKRTLIFPGPQISPTLLLIFGLGTPLQLDRESVIVGVFIKIIYALPMNSTDFTEPGVYYTRNTKSRWSIYKILEKAATIYGFGGKACLLRAICEIAHVPFDAHHGLFGQLMQLFFKPSSTEEEYDEYGDREYRAAERLGKQVAGENCHALYPECRRSVLDVFSTVLPAYISSNDDVKIVVEFCLFYLPFIIFFLFSLFHFHPSLLMDSFALKARVEHN</sequence>
<evidence type="ECO:0000256" key="1">
    <source>
        <dbReference type="SAM" id="Phobius"/>
    </source>
</evidence>
<keyword evidence="1" id="KW-1133">Transmembrane helix</keyword>
<dbReference type="PANTHER" id="PTHR21398:SF21">
    <property type="entry name" value="AGAP004005-PA"/>
    <property type="match status" value="1"/>
</dbReference>
<dbReference type="AlphaFoldDB" id="A0ABD2CL07"/>
<evidence type="ECO:0000313" key="3">
    <source>
        <dbReference type="Proteomes" id="UP001607303"/>
    </source>
</evidence>
<gene>
    <name evidence="2" type="ORF">V1477_005929</name>
</gene>
<evidence type="ECO:0000313" key="2">
    <source>
        <dbReference type="EMBL" id="KAL2745775.1"/>
    </source>
</evidence>